<dbReference type="GO" id="GO:0016491">
    <property type="term" value="F:oxidoreductase activity"/>
    <property type="evidence" value="ECO:0007669"/>
    <property type="project" value="InterPro"/>
</dbReference>
<dbReference type="InterPro" id="IPR023753">
    <property type="entry name" value="FAD/NAD-binding_dom"/>
</dbReference>
<evidence type="ECO:0000259" key="5">
    <source>
        <dbReference type="Pfam" id="PF07992"/>
    </source>
</evidence>
<dbReference type="PRINTS" id="PR00411">
    <property type="entry name" value="PNDRDTASEI"/>
</dbReference>
<dbReference type="Proteomes" id="UP000241447">
    <property type="component" value="Chromosome"/>
</dbReference>
<comment type="similarity">
    <text evidence="2">Belongs to the FAD-dependent oxidoreductase family.</text>
</comment>
<evidence type="ECO:0000256" key="4">
    <source>
        <dbReference type="ARBA" id="ARBA00022827"/>
    </source>
</evidence>
<dbReference type="InterPro" id="IPR016156">
    <property type="entry name" value="FAD/NAD-linked_Rdtase_dimer_sf"/>
</dbReference>
<name>A0A2R4M7J9_9RHOB</name>
<evidence type="ECO:0000313" key="7">
    <source>
        <dbReference type="EMBL" id="AVW93118.1"/>
    </source>
</evidence>
<dbReference type="SUPFAM" id="SSF51905">
    <property type="entry name" value="FAD/NAD(P)-binding domain"/>
    <property type="match status" value="1"/>
</dbReference>
<gene>
    <name evidence="7" type="ORF">DA792_20210</name>
</gene>
<dbReference type="InterPro" id="IPR041575">
    <property type="entry name" value="Rubredoxin_C"/>
</dbReference>
<dbReference type="Pfam" id="PF07992">
    <property type="entry name" value="Pyr_redox_2"/>
    <property type="match status" value="1"/>
</dbReference>
<comment type="cofactor">
    <cofactor evidence="1">
        <name>FAD</name>
        <dbReference type="ChEBI" id="CHEBI:57692"/>
    </cofactor>
</comment>
<dbReference type="Gene3D" id="3.30.390.30">
    <property type="match status" value="1"/>
</dbReference>
<dbReference type="AlphaFoldDB" id="A0A2R4M7J9"/>
<sequence>MPERLVIIGAGMASGRMLEHLFEDAPEAFEVTLFNAEPRGTYNRLMLSPVLAGEMSYAEIVTHDGAWYARHNVSCRFGERVTAIDRDRKRVIGVQGAVPYDRLVIATGSAPYIPPLPGRDLAGVIAYRDVEDTDRMIGLGAGSKAVVIGGGLLGLEAAAGMAARGVAVTVVHRAGHLMNRQLDVPAADLLQQALEARGITVLCNAQSQEILADDKGQACALRLAGGTELACDLVVMAVGIVPSVGLARAAGLTVGQGICVDDHLLTSDPSIYALGECVEHRGAVFGLVAPLFDQAKVLAQTLRDLPGCFVNKDVSTKLKVTGCDLFSAGDFNEGEGRDSITFSDPRTGVYKRLVIENNRLIGAVIYGDTQDGGWFFNLIRDGADVSALRDTLIFGPAYQDAPDPDPEPVATADGHAAVLMEISA</sequence>
<dbReference type="RefSeq" id="WP_107722381.1">
    <property type="nucleotide sequence ID" value="NZ_CP028475.1"/>
</dbReference>
<protein>
    <submittedName>
        <fullName evidence="7">Assimilatory nitrite reductase large subunit</fullName>
    </submittedName>
</protein>
<dbReference type="EMBL" id="CP028475">
    <property type="protein sequence ID" value="AVW93118.1"/>
    <property type="molecule type" value="Genomic_DNA"/>
</dbReference>
<dbReference type="PANTHER" id="PTHR43429">
    <property type="entry name" value="PYRIDINE NUCLEOTIDE-DISULFIDE OXIDOREDUCTASE DOMAIN-CONTAINING"/>
    <property type="match status" value="1"/>
</dbReference>
<proteinExistence type="inferred from homology"/>
<evidence type="ECO:0000313" key="8">
    <source>
        <dbReference type="Proteomes" id="UP000241447"/>
    </source>
</evidence>
<organism evidence="7 8">
    <name type="scientific">Celeribacter baekdonensis</name>
    <dbReference type="NCBI Taxonomy" id="875171"/>
    <lineage>
        <taxon>Bacteria</taxon>
        <taxon>Pseudomonadati</taxon>
        <taxon>Pseudomonadota</taxon>
        <taxon>Alphaproteobacteria</taxon>
        <taxon>Rhodobacterales</taxon>
        <taxon>Roseobacteraceae</taxon>
        <taxon>Celeribacter</taxon>
    </lineage>
</organism>
<dbReference type="Gene3D" id="3.50.50.60">
    <property type="entry name" value="FAD/NAD(P)-binding domain"/>
    <property type="match status" value="2"/>
</dbReference>
<evidence type="ECO:0000256" key="2">
    <source>
        <dbReference type="ARBA" id="ARBA00006442"/>
    </source>
</evidence>
<evidence type="ECO:0000256" key="1">
    <source>
        <dbReference type="ARBA" id="ARBA00001974"/>
    </source>
</evidence>
<feature type="domain" description="FAD/NAD(P)-binding" evidence="5">
    <location>
        <begin position="4"/>
        <end position="279"/>
    </location>
</feature>
<keyword evidence="3" id="KW-0285">Flavoprotein</keyword>
<dbReference type="KEGG" id="cbak:DA792_20210"/>
<dbReference type="OrthoDB" id="9768666at2"/>
<dbReference type="PRINTS" id="PR00368">
    <property type="entry name" value="FADPNR"/>
</dbReference>
<reference evidence="7 8" key="1">
    <citation type="submission" date="2018-03" db="EMBL/GenBank/DDBJ databases">
        <title>The Complete Genome of Celeribacter baekdonensis strain LH4, a Thiosulfate-Oxidizing Alphaproteobacterium Isolated from Gulf of Mexico Continental Slope Sediments.</title>
        <authorList>
            <person name="Flood B.E."/>
            <person name="Bailey J.V."/>
            <person name="Leprich D."/>
        </authorList>
    </citation>
    <scope>NUCLEOTIDE SEQUENCE [LARGE SCALE GENOMIC DNA]</scope>
    <source>
        <strain evidence="7 8">LH4</strain>
    </source>
</reference>
<dbReference type="InterPro" id="IPR050260">
    <property type="entry name" value="FAD-bd_OxRdtase"/>
</dbReference>
<dbReference type="PANTHER" id="PTHR43429:SF3">
    <property type="entry name" value="NITRITE REDUCTASE [NAD(P)H]"/>
    <property type="match status" value="1"/>
</dbReference>
<evidence type="ECO:0000259" key="6">
    <source>
        <dbReference type="Pfam" id="PF18267"/>
    </source>
</evidence>
<evidence type="ECO:0000256" key="3">
    <source>
        <dbReference type="ARBA" id="ARBA00022630"/>
    </source>
</evidence>
<dbReference type="Pfam" id="PF18267">
    <property type="entry name" value="Rubredoxin_C"/>
    <property type="match status" value="1"/>
</dbReference>
<dbReference type="InterPro" id="IPR036188">
    <property type="entry name" value="FAD/NAD-bd_sf"/>
</dbReference>
<feature type="domain" description="NADH-rubredoxin oxidoreductase C-terminal" evidence="6">
    <location>
        <begin position="315"/>
        <end position="382"/>
    </location>
</feature>
<keyword evidence="4" id="KW-0274">FAD</keyword>
<accession>A0A2R4M7J9</accession>